<name>A0A2N5J817_9BIFI</name>
<evidence type="ECO:0000313" key="3">
    <source>
        <dbReference type="EMBL" id="PLS30353.1"/>
    </source>
</evidence>
<dbReference type="Proteomes" id="UP000235050">
    <property type="component" value="Unassembled WGS sequence"/>
</dbReference>
<feature type="domain" description="Lipoprotein LpqB N-terminal" evidence="2">
    <location>
        <begin position="69"/>
        <end position="199"/>
    </location>
</feature>
<reference evidence="3 4" key="1">
    <citation type="submission" date="2017-07" db="EMBL/GenBank/DDBJ databases">
        <title>Bifidobacterium novel species.</title>
        <authorList>
            <person name="Lugli G.A."/>
            <person name="Milani C."/>
            <person name="Duranti S."/>
            <person name="Mangifesta M."/>
        </authorList>
    </citation>
    <scope>NUCLEOTIDE SEQUENCE [LARGE SCALE GENOMIC DNA]</scope>
    <source>
        <strain evidence="4">Uis1B</strain>
    </source>
</reference>
<proteinExistence type="predicted"/>
<dbReference type="Pfam" id="PF10647">
    <property type="entry name" value="Gmad1"/>
    <property type="match status" value="1"/>
</dbReference>
<dbReference type="InterPro" id="IPR018910">
    <property type="entry name" value="LpqB_C"/>
</dbReference>
<accession>A0A2N5J817</accession>
<sequence>MRKAIMRWFREWNRESGIRRAVRIAGAVALVASLTLVSGCSMGLPTSGPVERVSLTQNEDHRVYIDPQGPSEDAEPEQIVRGFIDSLPAGPQSDGFKVAKEFLTDAARKTWKPDAKTVIYSGELQISREADTMDLQSRQPSRVTVSISYNSIGAVDSRGVYSAEGASGSSRIELRLVKVDGQWRISSLPDGISISQSGFFQVFRQVELYQLADSGRTLIPDQRWFAWRQWRTLAVRELLREPANWLGDAAQSVGDGAIALAMDSVPMSQGVVQVKLTNSVMSLTVDERAKLIRRIRLTLGDGSGEYRLSVVDDAGQDLSNADENENISIDQPPRHLYTLANNFILSIASNNIVRLGDVAGRFDGAVGMAFTERGGAILRPDGIVECVTKDTDACGTLFGGNEASIIREGIDDEIWAVSKDSSQIMVHVNGQERRFSASMFEGRQITAFDIAPEGSRAVVALGPKKGVDGGRIVMIGISRDSNRLPSGLSSHPNTISNRSNIVSLTFYNESTVVYALRDAGSGYQQLSPGPESPQRLPEDTRELVAGQIDQTQSLIALDGDGMVRYARASLNASWRVLDYQTDAITSGW</sequence>
<protein>
    <submittedName>
        <fullName evidence="3">Uncharacterized protein</fullName>
    </submittedName>
</protein>
<evidence type="ECO:0000259" key="1">
    <source>
        <dbReference type="Pfam" id="PF10647"/>
    </source>
</evidence>
<gene>
    <name evidence="3" type="ORF">Uis1B_1840</name>
</gene>
<dbReference type="EMBL" id="NMWU01000035">
    <property type="protein sequence ID" value="PLS30353.1"/>
    <property type="molecule type" value="Genomic_DNA"/>
</dbReference>
<dbReference type="OrthoDB" id="3226781at2"/>
<organism evidence="3 4">
    <name type="scientific">Bifidobacterium margollesii</name>
    <dbReference type="NCBI Taxonomy" id="2020964"/>
    <lineage>
        <taxon>Bacteria</taxon>
        <taxon>Bacillati</taxon>
        <taxon>Actinomycetota</taxon>
        <taxon>Actinomycetes</taxon>
        <taxon>Bifidobacteriales</taxon>
        <taxon>Bifidobacteriaceae</taxon>
        <taxon>Bifidobacterium</taxon>
    </lineage>
</organism>
<feature type="domain" description="Lipoprotein LpqB C-terminal" evidence="1">
    <location>
        <begin position="410"/>
        <end position="576"/>
    </location>
</feature>
<dbReference type="InterPro" id="IPR059026">
    <property type="entry name" value="LpqB_N"/>
</dbReference>
<dbReference type="Pfam" id="PF25976">
    <property type="entry name" value="LpqB_N"/>
    <property type="match status" value="1"/>
</dbReference>
<keyword evidence="4" id="KW-1185">Reference proteome</keyword>
<dbReference type="AlphaFoldDB" id="A0A2N5J817"/>
<evidence type="ECO:0000313" key="4">
    <source>
        <dbReference type="Proteomes" id="UP000235050"/>
    </source>
</evidence>
<comment type="caution">
    <text evidence="3">The sequence shown here is derived from an EMBL/GenBank/DDBJ whole genome shotgun (WGS) entry which is preliminary data.</text>
</comment>
<evidence type="ECO:0000259" key="2">
    <source>
        <dbReference type="Pfam" id="PF25976"/>
    </source>
</evidence>